<comment type="caution">
    <text evidence="2">The sequence shown here is derived from an EMBL/GenBank/DDBJ whole genome shotgun (WGS) entry which is preliminary data.</text>
</comment>
<evidence type="ECO:0000313" key="3">
    <source>
        <dbReference type="Proteomes" id="UP000326912"/>
    </source>
</evidence>
<keyword evidence="1" id="KW-0472">Membrane</keyword>
<sequence length="150" mass="17072">MSITGNVKNLSTQIYTVSQASAALVWTISSAFLFICIIGCYLKNPRFFISQRHFPLPVIWLSVVVGLVSCSATIIDTLFFSWTNLLPDYQWWYLVGGLTIVFLILSAFISIFAKSEVDWQTLNREIIELTTNQTTKPEEIRPGMRTNLQQ</sequence>
<keyword evidence="3" id="KW-1185">Reference proteome</keyword>
<feature type="transmembrane region" description="Helical" evidence="1">
    <location>
        <begin position="20"/>
        <end position="42"/>
    </location>
</feature>
<dbReference type="Proteomes" id="UP000326912">
    <property type="component" value="Unassembled WGS sequence"/>
</dbReference>
<gene>
    <name evidence="2" type="ORF">KDW_33520</name>
</gene>
<evidence type="ECO:0000256" key="1">
    <source>
        <dbReference type="SAM" id="Phobius"/>
    </source>
</evidence>
<proteinExistence type="predicted"/>
<keyword evidence="1" id="KW-1133">Transmembrane helix</keyword>
<keyword evidence="1" id="KW-0812">Transmembrane</keyword>
<feature type="transmembrane region" description="Helical" evidence="1">
    <location>
        <begin position="91"/>
        <end position="113"/>
    </location>
</feature>
<dbReference type="AlphaFoldDB" id="A0A5J4KRZ9"/>
<protein>
    <submittedName>
        <fullName evidence="2">Uncharacterized protein</fullName>
    </submittedName>
</protein>
<accession>A0A5J4KRZ9</accession>
<feature type="transmembrane region" description="Helical" evidence="1">
    <location>
        <begin position="54"/>
        <end position="79"/>
    </location>
</feature>
<evidence type="ECO:0000313" key="2">
    <source>
        <dbReference type="EMBL" id="GER89190.1"/>
    </source>
</evidence>
<dbReference type="RefSeq" id="WP_151756979.1">
    <property type="nucleotide sequence ID" value="NZ_BKZW01000001.1"/>
</dbReference>
<name>A0A5J4KRZ9_9CHLR</name>
<reference evidence="2 3" key="1">
    <citation type="submission" date="2019-10" db="EMBL/GenBank/DDBJ databases">
        <title>Dictyobacter vulcani sp. nov., within the class Ktedonobacteria, isolated from soil of volcanic Mt. Zao.</title>
        <authorList>
            <person name="Zheng Y."/>
            <person name="Wang C.M."/>
            <person name="Sakai Y."/>
            <person name="Abe K."/>
            <person name="Yokota A."/>
            <person name="Yabe S."/>
        </authorList>
    </citation>
    <scope>NUCLEOTIDE SEQUENCE [LARGE SCALE GENOMIC DNA]</scope>
    <source>
        <strain evidence="2 3">W12</strain>
    </source>
</reference>
<dbReference type="EMBL" id="BKZW01000001">
    <property type="protein sequence ID" value="GER89190.1"/>
    <property type="molecule type" value="Genomic_DNA"/>
</dbReference>
<organism evidence="2 3">
    <name type="scientific">Dictyobacter vulcani</name>
    <dbReference type="NCBI Taxonomy" id="2607529"/>
    <lineage>
        <taxon>Bacteria</taxon>
        <taxon>Bacillati</taxon>
        <taxon>Chloroflexota</taxon>
        <taxon>Ktedonobacteria</taxon>
        <taxon>Ktedonobacterales</taxon>
        <taxon>Dictyobacteraceae</taxon>
        <taxon>Dictyobacter</taxon>
    </lineage>
</organism>